<feature type="transmembrane region" description="Helical" evidence="1">
    <location>
        <begin position="481"/>
        <end position="502"/>
    </location>
</feature>
<proteinExistence type="predicted"/>
<evidence type="ECO:0000313" key="4">
    <source>
        <dbReference type="Proteomes" id="UP000604083"/>
    </source>
</evidence>
<feature type="domain" description="DUF3592" evidence="2">
    <location>
        <begin position="513"/>
        <end position="597"/>
    </location>
</feature>
<dbReference type="InterPro" id="IPR021994">
    <property type="entry name" value="DUF3592"/>
</dbReference>
<evidence type="ECO:0000256" key="1">
    <source>
        <dbReference type="SAM" id="Phobius"/>
    </source>
</evidence>
<keyword evidence="4" id="KW-1185">Reference proteome</keyword>
<feature type="transmembrane region" description="Helical" evidence="1">
    <location>
        <begin position="289"/>
        <end position="310"/>
    </location>
</feature>
<keyword evidence="1" id="KW-0812">Transmembrane</keyword>
<dbReference type="Pfam" id="PF12158">
    <property type="entry name" value="DUF3592"/>
    <property type="match status" value="1"/>
</dbReference>
<gene>
    <name evidence="3" type="ORF">JIN78_11985</name>
</gene>
<feature type="transmembrane region" description="Helical" evidence="1">
    <location>
        <begin position="602"/>
        <end position="622"/>
    </location>
</feature>
<feature type="transmembrane region" description="Helical" evidence="1">
    <location>
        <begin position="128"/>
        <end position="148"/>
    </location>
</feature>
<feature type="transmembrane region" description="Helical" evidence="1">
    <location>
        <begin position="316"/>
        <end position="338"/>
    </location>
</feature>
<dbReference type="EMBL" id="JAENIO010000032">
    <property type="protein sequence ID" value="MBK1834783.1"/>
    <property type="molecule type" value="Genomic_DNA"/>
</dbReference>
<evidence type="ECO:0000259" key="2">
    <source>
        <dbReference type="Pfam" id="PF12158"/>
    </source>
</evidence>
<reference evidence="3" key="1">
    <citation type="submission" date="2021-01" db="EMBL/GenBank/DDBJ databases">
        <title>Modified the classification status of verrucomicrobia.</title>
        <authorList>
            <person name="Feng X."/>
        </authorList>
    </citation>
    <scope>NUCLEOTIDE SEQUENCE</scope>
    <source>
        <strain evidence="3">KCTC 12986</strain>
    </source>
</reference>
<dbReference type="Proteomes" id="UP000604083">
    <property type="component" value="Unassembled WGS sequence"/>
</dbReference>
<evidence type="ECO:0000313" key="3">
    <source>
        <dbReference type="EMBL" id="MBK1834783.1"/>
    </source>
</evidence>
<comment type="caution">
    <text evidence="3">The sequence shown here is derived from an EMBL/GenBank/DDBJ whole genome shotgun (WGS) entry which is preliminary data.</text>
</comment>
<keyword evidence="1" id="KW-1133">Transmembrane helix</keyword>
<feature type="transmembrane region" description="Helical" evidence="1">
    <location>
        <begin position="93"/>
        <end position="116"/>
    </location>
</feature>
<keyword evidence="1" id="KW-0472">Membrane</keyword>
<dbReference type="RefSeq" id="WP_200392218.1">
    <property type="nucleotide sequence ID" value="NZ_JAENIO010000032.1"/>
</dbReference>
<dbReference type="AlphaFoldDB" id="A0A934VI76"/>
<accession>A0A934VI76</accession>
<sequence>MFAKVSQWAKESAYQLARQTGLSCPDCGRKLTLPVRMPKRISCEHCGWEGPWQFFQTPHPQEAVVCEKPRRCRIGEKEVPGGRQWLMPARKGINFFLIFGLGFGGFPLLMMVFILLGGTVEGDFGRLGAVAFLSLFVVIGGGVFWAGLRSAYTEHFLSIIGGEALLVKKFFGRKQSQRIAAGDLAGVGLYESHTSNDKPVYGLMLRSHVGQHLKIGFALKEEDLRWLGGRILEILPDEVVVANHGLAGRALDAGPEWEETPPEKKAFKGITLHRVGRGFRLEVSGSRSAGLLVGMGFFAVVFGSVFAGVGFTEAGFPFNVVGVVIVLAGLGSLATVLWRWGTSERYEFGFDKVTVRKMRRGRETARESFSREDFRESKVLANGHSNNEPRYSVTLRGEKELKLFRWVEGKVAYELAGWLDWWLGEEKAPASASPAEVGYEMPARELTREEETRPVRRDVLPIYPHQLDLADHKGARWGIRAFFSLFLVIGAGMLFFGVKGVIRATESVDWLSTNGEIIHSEIEVDSDSEGTSYGADIRYRYQVKDLELEGDRVTFGDYSSSSRERANTIVRRHPVGAQVEVFFDPAEPSQAVLERGVRGGSWIVPGIGLVFFVAGLLFLITIERGMRSKAE</sequence>
<organism evidence="3 4">
    <name type="scientific">Roseibacillus ishigakijimensis</name>
    <dbReference type="NCBI Taxonomy" id="454146"/>
    <lineage>
        <taxon>Bacteria</taxon>
        <taxon>Pseudomonadati</taxon>
        <taxon>Verrucomicrobiota</taxon>
        <taxon>Verrucomicrobiia</taxon>
        <taxon>Verrucomicrobiales</taxon>
        <taxon>Verrucomicrobiaceae</taxon>
        <taxon>Roseibacillus</taxon>
    </lineage>
</organism>
<protein>
    <submittedName>
        <fullName evidence="3">DUF3592 domain-containing protein</fullName>
    </submittedName>
</protein>
<name>A0A934VI76_9BACT</name>